<protein>
    <submittedName>
        <fullName evidence="2">Minor tail protein</fullName>
    </submittedName>
</protein>
<proteinExistence type="predicted"/>
<evidence type="ECO:0000313" key="3">
    <source>
        <dbReference type="Proteomes" id="UP000224432"/>
    </source>
</evidence>
<dbReference type="Pfam" id="PF23918">
    <property type="entry name" value="DUF7257"/>
    <property type="match status" value="1"/>
</dbReference>
<name>A0A222ZNL1_9CAUD</name>
<reference evidence="2 3" key="1">
    <citation type="submission" date="2017-05" db="EMBL/GenBank/DDBJ databases">
        <authorList>
            <person name="Paudel S."/>
            <person name="Amoh N.Y."/>
            <person name="Buchser W.J."/>
            <person name="Forsyth M.H."/>
            <person name="Saha M.S."/>
            <person name="Stoner T.H."/>
            <person name="Garlena R.A."/>
            <person name="Russell D.A."/>
            <person name="Pope W.H."/>
            <person name="Jacobs-Sera D."/>
            <person name="Hatfull G.F."/>
        </authorList>
    </citation>
    <scope>NUCLEOTIDE SEQUENCE [LARGE SCALE GENOMIC DNA]</scope>
</reference>
<accession>A0A222ZNL1</accession>
<dbReference type="RefSeq" id="YP_009951890.1">
    <property type="nucleotide sequence ID" value="NC_051606.1"/>
</dbReference>
<dbReference type="KEGG" id="vg:60323333"/>
<organism evidence="2 3">
    <name type="scientific">Mycobacterium phage Amohnition</name>
    <dbReference type="NCBI Taxonomy" id="2015874"/>
    <lineage>
        <taxon>Viruses</taxon>
        <taxon>Duplodnaviria</taxon>
        <taxon>Heunggongvirae</taxon>
        <taxon>Uroviricota</taxon>
        <taxon>Caudoviricetes</taxon>
        <taxon>Weiservirinae</taxon>
        <taxon>Amginevirus</taxon>
        <taxon>Amginevirus amohnition</taxon>
    </lineage>
</organism>
<keyword evidence="3" id="KW-1185">Reference proteome</keyword>
<dbReference type="GeneID" id="60323333"/>
<dbReference type="EMBL" id="MF140398">
    <property type="protein sequence ID" value="ASR86306.1"/>
    <property type="molecule type" value="Genomic_DNA"/>
</dbReference>
<evidence type="ECO:0000313" key="2">
    <source>
        <dbReference type="EMBL" id="ASR86306.1"/>
    </source>
</evidence>
<evidence type="ECO:0000259" key="1">
    <source>
        <dbReference type="Pfam" id="PF23918"/>
    </source>
</evidence>
<gene>
    <name evidence="2" type="primary">26</name>
    <name evidence="2" type="ORF">SEA_AMOHNITION_26</name>
</gene>
<dbReference type="Proteomes" id="UP000224432">
    <property type="component" value="Segment"/>
</dbReference>
<dbReference type="InterPro" id="IPR055681">
    <property type="entry name" value="DUF7257"/>
</dbReference>
<feature type="domain" description="DUF7257" evidence="1">
    <location>
        <begin position="410"/>
        <end position="635"/>
    </location>
</feature>
<sequence>MPSMYDRQPLAIDRDPMRSIFGEPAKLPKLDPELIWRQWLDGLKQLTGLDLSSPLALVTSLGDLIKGALDPEELLKVLSKVFGYVGAPLATIEQLAKFVGQTVFGLIDPRRLAQIPLGSIVSEAPNLLPNGSFTDAIAIDDPAAKWVRDTSTFRSAPASARTDADGTIRELLSIDLVPVKPGQKLDIGGWMRWANLNAASGSIGIGLMTYGPDGEQRVDVKMMTATSGTVTSWQECKGQYTVPATGVDNVRVRLVVTDGAAAGRIFYDDLNASLGANKLKIGFVENLADELGAALGAAQQAAANLASFLSTQWQQLLNGVAGGVGGTISAIVDRLQHFNPFGFFDASKLRNIGDMPPIGQGQVNGLLGDLGGIIDNAVRGAGNLIGNGFGVFDLFDVLRGMQANIADANAALAALQSEQNGNNNSGKKILVNVGTWPDAAGAPSVFTRVIKNGNGGVSTINGALDWQDSGNSGAQEFYLYNADELLSDYFEVAMVMPRRAEDEAFGLFMPPYNYLIGRANAAGNTFVFARVGYGRCRIGVVVNGVTTLLGSSDIGFAAPAGSLIRFRGGTAGGVRVFQLQVNAQVVGAVTDTGNVSQIGENFRKVGLGFEAAGRGGGQGTPGSVSVFAANDNAPNPTRGVGFRAFRGTTSGVVKNADEAALPANCLDTVDRITPDMEWTASTQTLKIGVEGWYLFPLRIEAADTNNGKQGQFRWYAGIFKNGSPIYADGRPYLGGSSNNPSWENTHVGAGPVMTYCNEGDLIRPFARLNGQAGIVSPSSSIVGDAAGSKTWFGAVLLNRSLA</sequence>
<dbReference type="Gene3D" id="2.60.120.260">
    <property type="entry name" value="Galactose-binding domain-like"/>
    <property type="match status" value="1"/>
</dbReference>